<dbReference type="PANTHER" id="PTHR43050">
    <property type="entry name" value="SERINE / THREONINE RACEMASE FAMILY MEMBER"/>
    <property type="match status" value="1"/>
</dbReference>
<dbReference type="GO" id="GO:0030170">
    <property type="term" value="F:pyridoxal phosphate binding"/>
    <property type="evidence" value="ECO:0007669"/>
    <property type="project" value="TreeGrafter"/>
</dbReference>
<evidence type="ECO:0000256" key="2">
    <source>
        <dbReference type="ARBA" id="ARBA00001933"/>
    </source>
</evidence>
<evidence type="ECO:0000256" key="7">
    <source>
        <dbReference type="ARBA" id="ARBA00025527"/>
    </source>
</evidence>
<accession>A0A2T4Z0E4</accession>
<dbReference type="FunFam" id="3.40.50.1100:FF:000005">
    <property type="entry name" value="Threonine dehydratase catabolic"/>
    <property type="match status" value="1"/>
</dbReference>
<evidence type="ECO:0000256" key="5">
    <source>
        <dbReference type="ARBA" id="ARBA00022898"/>
    </source>
</evidence>
<dbReference type="Gene3D" id="3.40.50.1100">
    <property type="match status" value="2"/>
</dbReference>
<dbReference type="GO" id="GO:0018114">
    <property type="term" value="F:threonine racemase activity"/>
    <property type="evidence" value="ECO:0007669"/>
    <property type="project" value="TreeGrafter"/>
</dbReference>
<comment type="cofactor">
    <cofactor evidence="2">
        <name>pyridoxal 5'-phosphate</name>
        <dbReference type="ChEBI" id="CHEBI:597326"/>
    </cofactor>
</comment>
<dbReference type="SUPFAM" id="SSF53686">
    <property type="entry name" value="Tryptophan synthase beta subunit-like PLP-dependent enzymes"/>
    <property type="match status" value="1"/>
</dbReference>
<evidence type="ECO:0000313" key="11">
    <source>
        <dbReference type="Proteomes" id="UP000241639"/>
    </source>
</evidence>
<dbReference type="InterPro" id="IPR036052">
    <property type="entry name" value="TrpB-like_PALP_sf"/>
</dbReference>
<sequence length="323" mass="34621">MTAIITAEEVEQAVHRLEGVAHRTPVMTSRTLNRYTGRNLFLKCENFQRAGAFKFRGAYNTIAQLSSEEKKNGVIAFSSGNHAQAVTVAAHLLGVKATICMPTDAPRVKRTATEEYGATIVSYDRLTEDREQLAQQIAAETGATLIPPYDDPRIIAGQGTAAYELLQDIPNLDAIITPVGGGGLLSGTALAARHQSGTIRIFGAEPAQAADTYRSLQAGRRLAIDPPDTIADGLRNTAPGSLTFPVIQSLVEDIVTVSEAEIRDALRWVFLRLKLVIEPSSAVPIAALINGRLPGEFNRVGIIVSGGNIDPVVLADVMGEERQ</sequence>
<dbReference type="Pfam" id="PF00291">
    <property type="entry name" value="PALP"/>
    <property type="match status" value="1"/>
</dbReference>
<keyword evidence="5" id="KW-0663">Pyridoxal phosphate</keyword>
<dbReference type="RefSeq" id="WP_107728502.1">
    <property type="nucleotide sequence ID" value="NZ_PZZP01000004.1"/>
</dbReference>
<proteinExistence type="inferred from homology"/>
<dbReference type="GO" id="GO:0005524">
    <property type="term" value="F:ATP binding"/>
    <property type="evidence" value="ECO:0007669"/>
    <property type="project" value="TreeGrafter"/>
</dbReference>
<evidence type="ECO:0000259" key="9">
    <source>
        <dbReference type="Pfam" id="PF00291"/>
    </source>
</evidence>
<evidence type="ECO:0000256" key="1">
    <source>
        <dbReference type="ARBA" id="ARBA00001274"/>
    </source>
</evidence>
<comment type="catalytic activity">
    <reaction evidence="1">
        <text>L-threonine = 2-oxobutanoate + NH4(+)</text>
        <dbReference type="Rhea" id="RHEA:22108"/>
        <dbReference type="ChEBI" id="CHEBI:16763"/>
        <dbReference type="ChEBI" id="CHEBI:28938"/>
        <dbReference type="ChEBI" id="CHEBI:57926"/>
        <dbReference type="EC" id="4.3.1.19"/>
    </reaction>
</comment>
<evidence type="ECO:0000256" key="4">
    <source>
        <dbReference type="ARBA" id="ARBA00012096"/>
    </source>
</evidence>
<dbReference type="EMBL" id="PZZP01000004">
    <property type="protein sequence ID" value="PTM53211.1"/>
    <property type="molecule type" value="Genomic_DNA"/>
</dbReference>
<feature type="domain" description="Tryptophan synthase beta chain-like PALP" evidence="9">
    <location>
        <begin position="22"/>
        <end position="306"/>
    </location>
</feature>
<comment type="similarity">
    <text evidence="3">Belongs to the serine/threonine dehydratase family.</text>
</comment>
<dbReference type="FunFam" id="3.40.50.1100:FF:000007">
    <property type="entry name" value="L-threonine dehydratase catabolic TdcB"/>
    <property type="match status" value="1"/>
</dbReference>
<dbReference type="CDD" id="cd01562">
    <property type="entry name" value="Thr-dehyd"/>
    <property type="match status" value="1"/>
</dbReference>
<protein>
    <recommendedName>
        <fullName evidence="4">threonine ammonia-lyase</fullName>
        <ecNumber evidence="4">4.3.1.19</ecNumber>
    </recommendedName>
    <alternativeName>
        <fullName evidence="8">Threonine deaminase</fullName>
    </alternativeName>
</protein>
<dbReference type="GO" id="GO:0070179">
    <property type="term" value="P:D-serine biosynthetic process"/>
    <property type="evidence" value="ECO:0007669"/>
    <property type="project" value="TreeGrafter"/>
</dbReference>
<evidence type="ECO:0000256" key="8">
    <source>
        <dbReference type="ARBA" id="ARBA00031427"/>
    </source>
</evidence>
<dbReference type="PANTHER" id="PTHR43050:SF1">
    <property type="entry name" value="SERINE RACEMASE"/>
    <property type="match status" value="1"/>
</dbReference>
<comment type="caution">
    <text evidence="10">The sequence shown here is derived from an EMBL/GenBank/DDBJ whole genome shotgun (WGS) entry which is preliminary data.</text>
</comment>
<name>A0A2T4Z0E4_9BACL</name>
<keyword evidence="6" id="KW-0456">Lyase</keyword>
<dbReference type="AlphaFoldDB" id="A0A2T4Z0E4"/>
<dbReference type="OrthoDB" id="9811476at2"/>
<keyword evidence="11" id="KW-1185">Reference proteome</keyword>
<reference evidence="10 11" key="1">
    <citation type="submission" date="2018-04" db="EMBL/GenBank/DDBJ databases">
        <title>Genomic Encyclopedia of Archaeal and Bacterial Type Strains, Phase II (KMG-II): from individual species to whole genera.</title>
        <authorList>
            <person name="Goeker M."/>
        </authorList>
    </citation>
    <scope>NUCLEOTIDE SEQUENCE [LARGE SCALE GENOMIC DNA]</scope>
    <source>
        <strain evidence="10 11">DSM 45169</strain>
    </source>
</reference>
<gene>
    <name evidence="10" type="ORF">C8J48_3522</name>
</gene>
<dbReference type="Proteomes" id="UP000241639">
    <property type="component" value="Unassembled WGS sequence"/>
</dbReference>
<dbReference type="GO" id="GO:0004794">
    <property type="term" value="F:threonine deaminase activity"/>
    <property type="evidence" value="ECO:0007669"/>
    <property type="project" value="UniProtKB-EC"/>
</dbReference>
<dbReference type="GO" id="GO:0030378">
    <property type="term" value="F:serine racemase activity"/>
    <property type="evidence" value="ECO:0007669"/>
    <property type="project" value="TreeGrafter"/>
</dbReference>
<dbReference type="EC" id="4.3.1.19" evidence="4"/>
<organism evidence="10 11">
    <name type="scientific">Desmospora activa DSM 45169</name>
    <dbReference type="NCBI Taxonomy" id="1121389"/>
    <lineage>
        <taxon>Bacteria</taxon>
        <taxon>Bacillati</taxon>
        <taxon>Bacillota</taxon>
        <taxon>Bacilli</taxon>
        <taxon>Bacillales</taxon>
        <taxon>Thermoactinomycetaceae</taxon>
        <taxon>Desmospora</taxon>
    </lineage>
</organism>
<evidence type="ECO:0000313" key="10">
    <source>
        <dbReference type="EMBL" id="PTM53211.1"/>
    </source>
</evidence>
<comment type="function">
    <text evidence="7">Catalyzes the anaerobic formation of alpha-ketobutyrate and ammonia from threonine in a two-step reaction. The first step involved a dehydration of threonine and a production of enamine intermediates (aminocrotonate), which tautomerizes to its imine form (iminobutyrate). Both intermediates are unstable and short-lived. The second step is the nonenzymatic hydrolysis of the enamine/imine intermediates to form 2-ketobutyrate and free ammonia. In the low water environment of the cell, the second step is accelerated by RidA.</text>
</comment>
<evidence type="ECO:0000256" key="3">
    <source>
        <dbReference type="ARBA" id="ARBA00010869"/>
    </source>
</evidence>
<dbReference type="GO" id="GO:0000287">
    <property type="term" value="F:magnesium ion binding"/>
    <property type="evidence" value="ECO:0007669"/>
    <property type="project" value="TreeGrafter"/>
</dbReference>
<dbReference type="GO" id="GO:0003941">
    <property type="term" value="F:L-serine ammonia-lyase activity"/>
    <property type="evidence" value="ECO:0007669"/>
    <property type="project" value="TreeGrafter"/>
</dbReference>
<dbReference type="InterPro" id="IPR001926">
    <property type="entry name" value="TrpB-like_PALP"/>
</dbReference>
<evidence type="ECO:0000256" key="6">
    <source>
        <dbReference type="ARBA" id="ARBA00023239"/>
    </source>
</evidence>